<dbReference type="SUPFAM" id="SSF54593">
    <property type="entry name" value="Glyoxalase/Bleomycin resistance protein/Dihydroxybiphenyl dioxygenase"/>
    <property type="match status" value="1"/>
</dbReference>
<dbReference type="Proteomes" id="UP000644699">
    <property type="component" value="Unassembled WGS sequence"/>
</dbReference>
<evidence type="ECO:0000313" key="2">
    <source>
        <dbReference type="EMBL" id="GGD88691.1"/>
    </source>
</evidence>
<sequence>MPRLAGILETCLYVEDMARAHGFYSGVLGLARILEDGDRISVYEVTPAQVLILFKCGATLEPVETPGGRIPPHDGAGPVHLAFMVEDAAVDDWRQHLAASRIAIESEVTWPKRGRSLYFRDPDGHALELATPNLWSSLR</sequence>
<name>A0A916ZDS7_9HYPH</name>
<dbReference type="InterPro" id="IPR050383">
    <property type="entry name" value="GlyoxalaseI/FosfomycinResist"/>
</dbReference>
<dbReference type="InterPro" id="IPR037523">
    <property type="entry name" value="VOC_core"/>
</dbReference>
<protein>
    <submittedName>
        <fullName evidence="2">Lactoylglutathione lyase</fullName>
    </submittedName>
</protein>
<reference evidence="2" key="2">
    <citation type="submission" date="2020-09" db="EMBL/GenBank/DDBJ databases">
        <authorList>
            <person name="Sun Q."/>
            <person name="Zhou Y."/>
        </authorList>
    </citation>
    <scope>NUCLEOTIDE SEQUENCE</scope>
    <source>
        <strain evidence="2">CGMCC 1.15367</strain>
    </source>
</reference>
<proteinExistence type="predicted"/>
<dbReference type="RefSeq" id="WP_188906569.1">
    <property type="nucleotide sequence ID" value="NZ_BMIQ01000001.1"/>
</dbReference>
<dbReference type="Gene3D" id="3.10.180.10">
    <property type="entry name" value="2,3-Dihydroxybiphenyl 1,2-Dioxygenase, domain 1"/>
    <property type="match status" value="1"/>
</dbReference>
<dbReference type="AlphaFoldDB" id="A0A916ZDS7"/>
<keyword evidence="2" id="KW-0456">Lyase</keyword>
<dbReference type="InterPro" id="IPR004360">
    <property type="entry name" value="Glyas_Fos-R_dOase_dom"/>
</dbReference>
<gene>
    <name evidence="2" type="primary">gloA</name>
    <name evidence="2" type="ORF">GCM10011390_04270</name>
</gene>
<dbReference type="GO" id="GO:0016829">
    <property type="term" value="F:lyase activity"/>
    <property type="evidence" value="ECO:0007669"/>
    <property type="project" value="UniProtKB-KW"/>
</dbReference>
<organism evidence="2 3">
    <name type="scientific">Aureimonas endophytica</name>
    <dbReference type="NCBI Taxonomy" id="2027858"/>
    <lineage>
        <taxon>Bacteria</taxon>
        <taxon>Pseudomonadati</taxon>
        <taxon>Pseudomonadota</taxon>
        <taxon>Alphaproteobacteria</taxon>
        <taxon>Hyphomicrobiales</taxon>
        <taxon>Aurantimonadaceae</taxon>
        <taxon>Aureimonas</taxon>
    </lineage>
</organism>
<comment type="caution">
    <text evidence="2">The sequence shown here is derived from an EMBL/GenBank/DDBJ whole genome shotgun (WGS) entry which is preliminary data.</text>
</comment>
<dbReference type="InterPro" id="IPR029068">
    <property type="entry name" value="Glyas_Bleomycin-R_OHBP_Dase"/>
</dbReference>
<evidence type="ECO:0000313" key="3">
    <source>
        <dbReference type="Proteomes" id="UP000644699"/>
    </source>
</evidence>
<dbReference type="PANTHER" id="PTHR21366">
    <property type="entry name" value="GLYOXALASE FAMILY PROTEIN"/>
    <property type="match status" value="1"/>
</dbReference>
<dbReference type="PROSITE" id="PS51819">
    <property type="entry name" value="VOC"/>
    <property type="match status" value="1"/>
</dbReference>
<dbReference type="Pfam" id="PF00903">
    <property type="entry name" value="Glyoxalase"/>
    <property type="match status" value="1"/>
</dbReference>
<evidence type="ECO:0000259" key="1">
    <source>
        <dbReference type="PROSITE" id="PS51819"/>
    </source>
</evidence>
<feature type="domain" description="VOC" evidence="1">
    <location>
        <begin position="6"/>
        <end position="132"/>
    </location>
</feature>
<dbReference type="EMBL" id="BMIQ01000001">
    <property type="protein sequence ID" value="GGD88691.1"/>
    <property type="molecule type" value="Genomic_DNA"/>
</dbReference>
<accession>A0A916ZDS7</accession>
<reference evidence="2" key="1">
    <citation type="journal article" date="2014" name="Int. J. Syst. Evol. Microbiol.">
        <title>Complete genome sequence of Corynebacterium casei LMG S-19264T (=DSM 44701T), isolated from a smear-ripened cheese.</title>
        <authorList>
            <consortium name="US DOE Joint Genome Institute (JGI-PGF)"/>
            <person name="Walter F."/>
            <person name="Albersmeier A."/>
            <person name="Kalinowski J."/>
            <person name="Ruckert C."/>
        </authorList>
    </citation>
    <scope>NUCLEOTIDE SEQUENCE</scope>
    <source>
        <strain evidence="2">CGMCC 1.15367</strain>
    </source>
</reference>
<keyword evidence="3" id="KW-1185">Reference proteome</keyword>
<dbReference type="PANTHER" id="PTHR21366:SF22">
    <property type="entry name" value="VOC DOMAIN-CONTAINING PROTEIN"/>
    <property type="match status" value="1"/>
</dbReference>